<dbReference type="RefSeq" id="WP_036310177.1">
    <property type="nucleotide sequence ID" value="NZ_JFYO01000004.1"/>
</dbReference>
<comment type="caution">
    <text evidence="1">The sequence shown here is derived from an EMBL/GenBank/DDBJ whole genome shotgun (WGS) entry which is preliminary data.</text>
</comment>
<dbReference type="PATRIC" id="fig|273677.3.peg.1069"/>
<dbReference type="Proteomes" id="UP000024001">
    <property type="component" value="Unassembled WGS sequence"/>
</dbReference>
<dbReference type="OrthoDB" id="4978768at2"/>
<organism evidence="1 2">
    <name type="scientific">Microbacterium oleivorans</name>
    <dbReference type="NCBI Taxonomy" id="273677"/>
    <lineage>
        <taxon>Bacteria</taxon>
        <taxon>Bacillati</taxon>
        <taxon>Actinomycetota</taxon>
        <taxon>Actinomycetes</taxon>
        <taxon>Micrococcales</taxon>
        <taxon>Microbacteriaceae</taxon>
        <taxon>Microbacterium</taxon>
    </lineage>
</organism>
<name>A0A031FU43_9MICO</name>
<keyword evidence="2" id="KW-1185">Reference proteome</keyword>
<reference evidence="1 2" key="1">
    <citation type="submission" date="2014-03" db="EMBL/GenBank/DDBJ databases">
        <title>Draft Genome Sequences of 13 Willow Endophytes.</title>
        <authorList>
            <person name="Gan H.Y."/>
            <person name="Gan H.M."/>
            <person name="Savka M.A."/>
            <person name="Hudson A.O."/>
        </authorList>
    </citation>
    <scope>NUCLEOTIDE SEQUENCE [LARGE SCALE GENOMIC DNA]</scope>
    <source>
        <strain evidence="1 2">RIT293</strain>
    </source>
</reference>
<dbReference type="AlphaFoldDB" id="A0A031FU43"/>
<protein>
    <submittedName>
        <fullName evidence="1">Putative UDP-glucose 4-epimerase</fullName>
    </submittedName>
</protein>
<gene>
    <name evidence="1" type="ORF">BW34_01090</name>
</gene>
<dbReference type="EMBL" id="JFYO01000004">
    <property type="protein sequence ID" value="EZP28113.1"/>
    <property type="molecule type" value="Genomic_DNA"/>
</dbReference>
<evidence type="ECO:0000313" key="2">
    <source>
        <dbReference type="Proteomes" id="UP000024001"/>
    </source>
</evidence>
<sequence>MEARAFEHDLTLWFVDDVPARMFFGGRRWSVTDTPTRLGPATWPSPPEPVAHAWRFQATDRSGVSFVFDVYDDGDHWHVHRAYS</sequence>
<evidence type="ECO:0000313" key="1">
    <source>
        <dbReference type="EMBL" id="EZP28113.1"/>
    </source>
</evidence>
<accession>A0A031FU43</accession>
<proteinExistence type="predicted"/>